<gene>
    <name evidence="19" type="ORF">BEMITA_LOCUS10737</name>
</gene>
<keyword evidence="8" id="KW-0464">Manganese</keyword>
<dbReference type="FunFam" id="3.90.230.10:FF:000002">
    <property type="entry name" value="Xaa-Pro aminopeptidase 3"/>
    <property type="match status" value="1"/>
</dbReference>
<evidence type="ECO:0000256" key="13">
    <source>
        <dbReference type="ARBA" id="ARBA00044284"/>
    </source>
</evidence>
<dbReference type="SMART" id="SM01011">
    <property type="entry name" value="AMP_N"/>
    <property type="match status" value="1"/>
</dbReference>
<dbReference type="EC" id="3.4.13.9" evidence="10"/>
<dbReference type="AlphaFoldDB" id="A0A9P0F8D4"/>
<keyword evidence="20" id="KW-1185">Reference proteome</keyword>
<dbReference type="SUPFAM" id="SSF55920">
    <property type="entry name" value="Creatinase/aminopeptidase"/>
    <property type="match status" value="1"/>
</dbReference>
<evidence type="ECO:0000256" key="9">
    <source>
        <dbReference type="ARBA" id="ARBA00043990"/>
    </source>
</evidence>
<dbReference type="Proteomes" id="UP001152759">
    <property type="component" value="Chromosome 6"/>
</dbReference>
<name>A0A9P0F8D4_BEMTA</name>
<evidence type="ECO:0000256" key="15">
    <source>
        <dbReference type="ARBA" id="ARBA00048994"/>
    </source>
</evidence>
<dbReference type="Pfam" id="PF05195">
    <property type="entry name" value="AMP_N"/>
    <property type="match status" value="1"/>
</dbReference>
<dbReference type="GO" id="GO:0102009">
    <property type="term" value="F:proline dipeptidase activity"/>
    <property type="evidence" value="ECO:0007669"/>
    <property type="project" value="UniProtKB-EC"/>
</dbReference>
<organism evidence="19 20">
    <name type="scientific">Bemisia tabaci</name>
    <name type="common">Sweetpotato whitefly</name>
    <name type="synonym">Aleurodes tabaci</name>
    <dbReference type="NCBI Taxonomy" id="7038"/>
    <lineage>
        <taxon>Eukaryota</taxon>
        <taxon>Metazoa</taxon>
        <taxon>Ecdysozoa</taxon>
        <taxon>Arthropoda</taxon>
        <taxon>Hexapoda</taxon>
        <taxon>Insecta</taxon>
        <taxon>Pterygota</taxon>
        <taxon>Neoptera</taxon>
        <taxon>Paraneoptera</taxon>
        <taxon>Hemiptera</taxon>
        <taxon>Sternorrhyncha</taxon>
        <taxon>Aleyrodoidea</taxon>
        <taxon>Aleyrodidae</taxon>
        <taxon>Aleyrodinae</taxon>
        <taxon>Bemisia</taxon>
    </lineage>
</organism>
<dbReference type="PANTHER" id="PTHR48480:SF2">
    <property type="entry name" value="PEPTIDASE D"/>
    <property type="match status" value="1"/>
</dbReference>
<evidence type="ECO:0000259" key="18">
    <source>
        <dbReference type="SMART" id="SM01011"/>
    </source>
</evidence>
<dbReference type="Pfam" id="PF00557">
    <property type="entry name" value="Peptidase_M24"/>
    <property type="match status" value="1"/>
</dbReference>
<sequence length="592" mass="66396">MWFSVNLGLICFKNCNVLKNSILKSSLIPISCCGIPRTQVLFKSYDNKNLGHSTILWQDGSDMQELPVIVRKIRGAEVFMLYDIDGKSSGGKHPKQDSPPTSSGSAEHMRKPQYSMGEHTFKVSMDLFELNRDRLVKELKKDGKCPENSVIVMKGGSGVSLYDTDIEYLFRQEGYFHWAFGVEEPDFYAAIEVNTGKSHLFAPRLPAEYSVWMGPLLSLEDFKNRYKVNETHFVDELSSVLKSMNPSVLLVLAGENSDSKLKFANIPDFEGMESFNIDNEILFPVMAELRVVKTDMEIDVLRYICRISSEAHRMVMTKVRPDMYEYQAEAIFLQYVYFVGGSRHTAYTCICGSGPNSGVLHYGHAAAPNRKQIKDGDMLLFDMGASYYGYASDITCSFPANGKFTEDQKLIYNAVLASNRAVQKAAKPGVSWVDMHKLANEVLLTKLIEMKLLKGNVTEMMEANMGGIFQPHGLGHLIGIEVHDVGGYLPGTPERPTQPGLSSLRTARILQKGMYMTIEPGCYFIDIKLDSALADPKLKDFFNVEVLERFRGFGGVRIEDDVLITEDGCENFTEVPRTIVLNSLTVTAKRLH</sequence>
<dbReference type="InterPro" id="IPR052433">
    <property type="entry name" value="X-Pro_dipept-like"/>
</dbReference>
<evidence type="ECO:0000256" key="11">
    <source>
        <dbReference type="ARBA" id="ARBA00044141"/>
    </source>
</evidence>
<comment type="catalytic activity">
    <reaction evidence="15">
        <text>Xaa-L-Pro dipeptide + H2O = an L-alpha-amino acid + L-proline</text>
        <dbReference type="Rhea" id="RHEA:76407"/>
        <dbReference type="ChEBI" id="CHEBI:15377"/>
        <dbReference type="ChEBI" id="CHEBI:59869"/>
        <dbReference type="ChEBI" id="CHEBI:60039"/>
        <dbReference type="ChEBI" id="CHEBI:195196"/>
        <dbReference type="EC" id="3.4.13.9"/>
    </reaction>
</comment>
<dbReference type="Gene3D" id="3.90.230.10">
    <property type="entry name" value="Creatinase/methionine aminopeptidase superfamily"/>
    <property type="match status" value="1"/>
</dbReference>
<feature type="domain" description="Aminopeptidase P N-terminal" evidence="18">
    <location>
        <begin position="123"/>
        <end position="260"/>
    </location>
</feature>
<dbReference type="InterPro" id="IPR029149">
    <property type="entry name" value="Creatin/AminoP/Spt16_N"/>
</dbReference>
<evidence type="ECO:0000256" key="10">
    <source>
        <dbReference type="ARBA" id="ARBA00044051"/>
    </source>
</evidence>
<evidence type="ECO:0000256" key="12">
    <source>
        <dbReference type="ARBA" id="ARBA00044252"/>
    </source>
</evidence>
<protein>
    <recommendedName>
        <fullName evidence="11">Xaa-Pro dipeptidase</fullName>
        <ecNumber evidence="10">3.4.13.9</ecNumber>
    </recommendedName>
    <alternativeName>
        <fullName evidence="14">Imidodipeptidase</fullName>
    </alternativeName>
    <alternativeName>
        <fullName evidence="12">Peptidase D</fullName>
    </alternativeName>
    <alternativeName>
        <fullName evidence="13">Proline dipeptidase</fullName>
    </alternativeName>
</protein>
<feature type="region of interest" description="Disordered" evidence="17">
    <location>
        <begin position="87"/>
        <end position="110"/>
    </location>
</feature>
<dbReference type="GO" id="GO:0070006">
    <property type="term" value="F:metalloaminopeptidase activity"/>
    <property type="evidence" value="ECO:0007669"/>
    <property type="project" value="InterPro"/>
</dbReference>
<dbReference type="GO" id="GO:0030145">
    <property type="term" value="F:manganese ion binding"/>
    <property type="evidence" value="ECO:0007669"/>
    <property type="project" value="InterPro"/>
</dbReference>
<evidence type="ECO:0000313" key="20">
    <source>
        <dbReference type="Proteomes" id="UP001152759"/>
    </source>
</evidence>
<keyword evidence="5" id="KW-0378">Hydrolase</keyword>
<dbReference type="InterPro" id="IPR000994">
    <property type="entry name" value="Pept_M24"/>
</dbReference>
<dbReference type="SUPFAM" id="SSF53092">
    <property type="entry name" value="Creatinase/prolidase N-terminal domain"/>
    <property type="match status" value="1"/>
</dbReference>
<comment type="cofactor">
    <cofactor evidence="1">
        <name>Mn(2+)</name>
        <dbReference type="ChEBI" id="CHEBI:29035"/>
    </cofactor>
</comment>
<dbReference type="GO" id="GO:0006508">
    <property type="term" value="P:proteolysis"/>
    <property type="evidence" value="ECO:0007669"/>
    <property type="project" value="UniProtKB-KW"/>
</dbReference>
<keyword evidence="4 16" id="KW-0479">Metal-binding</keyword>
<dbReference type="CDD" id="cd01087">
    <property type="entry name" value="Prolidase"/>
    <property type="match status" value="1"/>
</dbReference>
<evidence type="ECO:0000256" key="1">
    <source>
        <dbReference type="ARBA" id="ARBA00001936"/>
    </source>
</evidence>
<reference evidence="19" key="1">
    <citation type="submission" date="2021-12" db="EMBL/GenBank/DDBJ databases">
        <authorList>
            <person name="King R."/>
        </authorList>
    </citation>
    <scope>NUCLEOTIDE SEQUENCE</scope>
</reference>
<evidence type="ECO:0000256" key="2">
    <source>
        <dbReference type="ARBA" id="ARBA00011738"/>
    </source>
</evidence>
<evidence type="ECO:0000256" key="3">
    <source>
        <dbReference type="ARBA" id="ARBA00022670"/>
    </source>
</evidence>
<dbReference type="PROSITE" id="PS00491">
    <property type="entry name" value="PROLINE_PEPTIDASE"/>
    <property type="match status" value="1"/>
</dbReference>
<keyword evidence="3" id="KW-0645">Protease</keyword>
<dbReference type="EMBL" id="OU963867">
    <property type="protein sequence ID" value="CAH0392193.1"/>
    <property type="molecule type" value="Genomic_DNA"/>
</dbReference>
<evidence type="ECO:0000256" key="5">
    <source>
        <dbReference type="ARBA" id="ARBA00022801"/>
    </source>
</evidence>
<comment type="similarity">
    <text evidence="9">Belongs to the peptidase M24B family. Eukaryotic-type prolidase subfamily.</text>
</comment>
<proteinExistence type="inferred from homology"/>
<comment type="subunit">
    <text evidence="2">Homodimer.</text>
</comment>
<evidence type="ECO:0000256" key="16">
    <source>
        <dbReference type="RuleBase" id="RU000590"/>
    </source>
</evidence>
<evidence type="ECO:0000256" key="6">
    <source>
        <dbReference type="ARBA" id="ARBA00022997"/>
    </source>
</evidence>
<keyword evidence="7" id="KW-0482">Metalloprotease</keyword>
<evidence type="ECO:0000256" key="4">
    <source>
        <dbReference type="ARBA" id="ARBA00022723"/>
    </source>
</evidence>
<evidence type="ECO:0000256" key="7">
    <source>
        <dbReference type="ARBA" id="ARBA00023049"/>
    </source>
</evidence>
<dbReference type="InterPro" id="IPR001131">
    <property type="entry name" value="Peptidase_M24B_aminopep-P_CS"/>
</dbReference>
<dbReference type="Gene3D" id="3.40.350.10">
    <property type="entry name" value="Creatinase/prolidase N-terminal domain"/>
    <property type="match status" value="1"/>
</dbReference>
<keyword evidence="6" id="KW-0224">Dipeptidase</keyword>
<dbReference type="InterPro" id="IPR036005">
    <property type="entry name" value="Creatinase/aminopeptidase-like"/>
</dbReference>
<dbReference type="PANTHER" id="PTHR48480">
    <property type="match status" value="1"/>
</dbReference>
<evidence type="ECO:0000256" key="17">
    <source>
        <dbReference type="SAM" id="MobiDB-lite"/>
    </source>
</evidence>
<accession>A0A9P0F8D4</accession>
<dbReference type="InterPro" id="IPR007865">
    <property type="entry name" value="Aminopep_P_N"/>
</dbReference>
<evidence type="ECO:0000256" key="14">
    <source>
        <dbReference type="ARBA" id="ARBA00044351"/>
    </source>
</evidence>
<evidence type="ECO:0000256" key="8">
    <source>
        <dbReference type="ARBA" id="ARBA00023211"/>
    </source>
</evidence>
<evidence type="ECO:0000313" key="19">
    <source>
        <dbReference type="EMBL" id="CAH0392193.1"/>
    </source>
</evidence>